<dbReference type="GO" id="GO:0006355">
    <property type="term" value="P:regulation of DNA-templated transcription"/>
    <property type="evidence" value="ECO:0007669"/>
    <property type="project" value="InterPro"/>
</dbReference>
<proteinExistence type="predicted"/>
<protein>
    <submittedName>
        <fullName evidence="2">DNA-binding protein, excisionase family</fullName>
    </submittedName>
</protein>
<dbReference type="InterPro" id="IPR000551">
    <property type="entry name" value="MerR-type_HTH_dom"/>
</dbReference>
<dbReference type="GO" id="GO:0003677">
    <property type="term" value="F:DNA binding"/>
    <property type="evidence" value="ECO:0007669"/>
    <property type="project" value="UniProtKB-KW"/>
</dbReference>
<reference evidence="2 3" key="1">
    <citation type="journal article" date="2015" name="Nature">
        <title>rRNA introns, odd ribosomes, and small enigmatic genomes across a large radiation of phyla.</title>
        <authorList>
            <person name="Brown C.T."/>
            <person name="Hug L.A."/>
            <person name="Thomas B.C."/>
            <person name="Sharon I."/>
            <person name="Castelle C.J."/>
            <person name="Singh A."/>
            <person name="Wilkins M.J."/>
            <person name="Williams K.H."/>
            <person name="Banfield J.F."/>
        </authorList>
    </citation>
    <scope>NUCLEOTIDE SEQUENCE [LARGE SCALE GENOMIC DNA]</scope>
</reference>
<name>A0A0G0BM27_9BACT</name>
<evidence type="ECO:0000313" key="3">
    <source>
        <dbReference type="Proteomes" id="UP000033866"/>
    </source>
</evidence>
<dbReference type="Gene3D" id="1.10.1660.10">
    <property type="match status" value="1"/>
</dbReference>
<dbReference type="EMBL" id="LBPV01000041">
    <property type="protein sequence ID" value="KKP64696.1"/>
    <property type="molecule type" value="Genomic_DNA"/>
</dbReference>
<dbReference type="InterPro" id="IPR009061">
    <property type="entry name" value="DNA-bd_dom_put_sf"/>
</dbReference>
<evidence type="ECO:0000313" key="2">
    <source>
        <dbReference type="EMBL" id="KKP64696.1"/>
    </source>
</evidence>
<gene>
    <name evidence="2" type="ORF">UR61_C0041G0003</name>
</gene>
<feature type="domain" description="HTH merR-type" evidence="1">
    <location>
        <begin position="7"/>
        <end position="52"/>
    </location>
</feature>
<dbReference type="Proteomes" id="UP000033866">
    <property type="component" value="Unassembled WGS sequence"/>
</dbReference>
<accession>A0A0G0BM27</accession>
<evidence type="ECO:0000259" key="1">
    <source>
        <dbReference type="PROSITE" id="PS50937"/>
    </source>
</evidence>
<sequence length="62" mass="7272">MSDNIRLIKLREAAEMLGVNPETLRRWDRKGILKAIKFGARGDRRYDAKDLQNFIKNNKAQK</sequence>
<dbReference type="SUPFAM" id="SSF46955">
    <property type="entry name" value="Putative DNA-binding domain"/>
    <property type="match status" value="1"/>
</dbReference>
<dbReference type="Pfam" id="PF13411">
    <property type="entry name" value="MerR_1"/>
    <property type="match status" value="1"/>
</dbReference>
<comment type="caution">
    <text evidence="2">The sequence shown here is derived from an EMBL/GenBank/DDBJ whole genome shotgun (WGS) entry which is preliminary data.</text>
</comment>
<organism evidence="2 3">
    <name type="scientific">candidate division WS6 bacterium GW2011_GWE1_34_7</name>
    <dbReference type="NCBI Taxonomy" id="1619093"/>
    <lineage>
        <taxon>Bacteria</taxon>
        <taxon>Candidatus Dojkabacteria</taxon>
    </lineage>
</organism>
<dbReference type="PROSITE" id="PS50937">
    <property type="entry name" value="HTH_MERR_2"/>
    <property type="match status" value="1"/>
</dbReference>
<keyword evidence="2" id="KW-0238">DNA-binding</keyword>
<dbReference type="AlphaFoldDB" id="A0A0G0BM27"/>